<dbReference type="PANTHER" id="PTHR30005:SF13">
    <property type="entry name" value="EXOPOLYPHOSPHATASE 2"/>
    <property type="match status" value="1"/>
</dbReference>
<dbReference type="AlphaFoldDB" id="A0A176QD88"/>
<dbReference type="PANTHER" id="PTHR30005">
    <property type="entry name" value="EXOPOLYPHOSPHATASE"/>
    <property type="match status" value="1"/>
</dbReference>
<gene>
    <name evidence="2" type="ORF">AWH69_06185</name>
</gene>
<name>A0A176QD88_9MICO</name>
<reference evidence="2 3" key="1">
    <citation type="submission" date="2016-01" db="EMBL/GenBank/DDBJ databases">
        <title>Janibacter melonis strain CD11_4 genome sequencing and assembly.</title>
        <authorList>
            <person name="Nair G.R."/>
            <person name="Kaur G."/>
            <person name="Chander A.M."/>
            <person name="Mayilraj S."/>
        </authorList>
    </citation>
    <scope>NUCLEOTIDE SEQUENCE [LARGE SCALE GENOMIC DNA]</scope>
    <source>
        <strain evidence="2 3">CD11-4</strain>
    </source>
</reference>
<dbReference type="STRING" id="262209.AWH69_06185"/>
<sequence length="324" mass="33955">MRVGAVDCGTNSIRLLVADVGEPDEHGRSALVDVVRRTEVVRLGQGVDRTGTLDPEALRRTLAVTDEYARSCAELGVEAMRFVATSASRDASNAEDFVTGVQRAFAAHGLEVSPEVVSGTEEAQLSFAGATAGLAEAGVEGPYLVVDLGGGSTELVRGTDAVYEEISLDIGSVRLSERHFFSDPPQPSEVEAARWDIAEALDRAETRVGVGGLGAIIGLAGTITTVTAHALRLERYDSARIHLARLTPEQVLVAAAEIVSADRDTRAAMPYMHPGRVDVIGAGALIWHDLVARVVEVTGPSIPVVTSEKDILDGIALSAASAPA</sequence>
<dbReference type="Gene3D" id="3.30.420.150">
    <property type="entry name" value="Exopolyphosphatase. Domain 2"/>
    <property type="match status" value="1"/>
</dbReference>
<evidence type="ECO:0000313" key="2">
    <source>
        <dbReference type="EMBL" id="OAB87643.1"/>
    </source>
</evidence>
<dbReference type="SUPFAM" id="SSF53067">
    <property type="entry name" value="Actin-like ATPase domain"/>
    <property type="match status" value="2"/>
</dbReference>
<dbReference type="InterPro" id="IPR003695">
    <property type="entry name" value="Ppx_GppA_N"/>
</dbReference>
<dbReference type="GO" id="GO:0016462">
    <property type="term" value="F:pyrophosphatase activity"/>
    <property type="evidence" value="ECO:0007669"/>
    <property type="project" value="TreeGrafter"/>
</dbReference>
<accession>A0A176QD88</accession>
<dbReference type="InterPro" id="IPR043129">
    <property type="entry name" value="ATPase_NBD"/>
</dbReference>
<comment type="caution">
    <text evidence="2">The sequence shown here is derived from an EMBL/GenBank/DDBJ whole genome shotgun (WGS) entry which is preliminary data.</text>
</comment>
<keyword evidence="3" id="KW-1185">Reference proteome</keyword>
<dbReference type="EMBL" id="LQZG01000002">
    <property type="protein sequence ID" value="OAB87643.1"/>
    <property type="molecule type" value="Genomic_DNA"/>
</dbReference>
<dbReference type="Proteomes" id="UP000076976">
    <property type="component" value="Unassembled WGS sequence"/>
</dbReference>
<dbReference type="InterPro" id="IPR050273">
    <property type="entry name" value="GppA/Ppx_hydrolase"/>
</dbReference>
<organism evidence="2 3">
    <name type="scientific">Janibacter melonis</name>
    <dbReference type="NCBI Taxonomy" id="262209"/>
    <lineage>
        <taxon>Bacteria</taxon>
        <taxon>Bacillati</taxon>
        <taxon>Actinomycetota</taxon>
        <taxon>Actinomycetes</taxon>
        <taxon>Micrococcales</taxon>
        <taxon>Intrasporangiaceae</taxon>
        <taxon>Janibacter</taxon>
    </lineage>
</organism>
<dbReference type="Gene3D" id="3.30.420.40">
    <property type="match status" value="1"/>
</dbReference>
<dbReference type="Pfam" id="PF02541">
    <property type="entry name" value="Ppx-GppA"/>
    <property type="match status" value="1"/>
</dbReference>
<evidence type="ECO:0000259" key="1">
    <source>
        <dbReference type="Pfam" id="PF02541"/>
    </source>
</evidence>
<feature type="domain" description="Ppx/GppA phosphatase N-terminal" evidence="1">
    <location>
        <begin position="30"/>
        <end position="289"/>
    </location>
</feature>
<proteinExistence type="predicted"/>
<protein>
    <submittedName>
        <fullName evidence="2">Exopolyphosphatase</fullName>
    </submittedName>
</protein>
<evidence type="ECO:0000313" key="3">
    <source>
        <dbReference type="Proteomes" id="UP000076976"/>
    </source>
</evidence>
<dbReference type="RefSeq" id="WP_068273202.1">
    <property type="nucleotide sequence ID" value="NZ_LQZG01000002.1"/>
</dbReference>